<protein>
    <submittedName>
        <fullName evidence="1">Uncharacterized protein</fullName>
    </submittedName>
</protein>
<keyword evidence="2" id="KW-1185">Reference proteome</keyword>
<proteinExistence type="predicted"/>
<dbReference type="EMBL" id="CADIKF010000091">
    <property type="protein sequence ID" value="CAB3772136.1"/>
    <property type="molecule type" value="Genomic_DNA"/>
</dbReference>
<evidence type="ECO:0000313" key="1">
    <source>
        <dbReference type="EMBL" id="CAB3772136.1"/>
    </source>
</evidence>
<dbReference type="AlphaFoldDB" id="A0A6J5F4J4"/>
<name>A0A6J5F4J4_9BURK</name>
<gene>
    <name evidence="1" type="ORF">LMG29739_06200</name>
</gene>
<organism evidence="1 2">
    <name type="scientific">Paraburkholderia solisilvae</name>
    <dbReference type="NCBI Taxonomy" id="624376"/>
    <lineage>
        <taxon>Bacteria</taxon>
        <taxon>Pseudomonadati</taxon>
        <taxon>Pseudomonadota</taxon>
        <taxon>Betaproteobacteria</taxon>
        <taxon>Burkholderiales</taxon>
        <taxon>Burkholderiaceae</taxon>
        <taxon>Paraburkholderia</taxon>
    </lineage>
</organism>
<reference evidence="1 2" key="1">
    <citation type="submission" date="2020-04" db="EMBL/GenBank/DDBJ databases">
        <authorList>
            <person name="De Canck E."/>
        </authorList>
    </citation>
    <scope>NUCLEOTIDE SEQUENCE [LARGE SCALE GENOMIC DNA]</scope>
    <source>
        <strain evidence="1 2">LMG 29739</strain>
    </source>
</reference>
<accession>A0A6J5F4J4</accession>
<dbReference type="RefSeq" id="WP_175115322.1">
    <property type="nucleotide sequence ID" value="NZ_CADIKF010000091.1"/>
</dbReference>
<dbReference type="Proteomes" id="UP000494329">
    <property type="component" value="Unassembled WGS sequence"/>
</dbReference>
<sequence length="563" mass="64624">MDPLSSGPLDIDMLLVSKRSEPLSAEEIEVLRHIQDYPDVERFNEAEVRSYIIDPMLRVLGYDKGTPFSTSLENHLTFLGQRRRSDYHVHMWEENFWLLEAKKPQVGTTSFGYEDFSQALEYSVHPSVNAALIVLCDGLKLEIFDREVNVESPVLHVEIKTLVADFDKVRAMLEPMQVWFFQKRRIIRLLDRVFDKEFVMSRVEEFSDILQRRLRSKRNTVVENFRMMVKPDSEQQRAQAASASLPELAGLYMMFDFPIPISNAVNRRLIELSVPNSFNVMYKLLPDHPRSANDSFMSQTAAYLVGLAEKRSTVEWLPAWLASGRQGGADLDTAIRHFLDQCLTYFKDYEPYRLVLLAACAVQRIAKINVISNDAIQKLGADLHALARFTLPEISWTQVVATPEGQLIGLVDAQATAALDDFVTKNKKEDGTFQAESAKLQLRRYWELERKLLSAIPNYRTLLKERALGEMRMTEWSSVTYDNLGHSTIARLHGFPKWKDYLVTERRELVEQVASTGSWAARDLLGLKREDDFRVMSDEDLADRLFLGDIETLRALRKAYGGP</sequence>
<evidence type="ECO:0000313" key="2">
    <source>
        <dbReference type="Proteomes" id="UP000494329"/>
    </source>
</evidence>